<evidence type="ECO:0000313" key="2">
    <source>
        <dbReference type="EMBL" id="RPA82041.1"/>
    </source>
</evidence>
<feature type="region of interest" description="Disordered" evidence="1">
    <location>
        <begin position="150"/>
        <end position="181"/>
    </location>
</feature>
<dbReference type="AlphaFoldDB" id="A0A3N4ICU0"/>
<dbReference type="Proteomes" id="UP000275078">
    <property type="component" value="Unassembled WGS sequence"/>
</dbReference>
<evidence type="ECO:0000256" key="1">
    <source>
        <dbReference type="SAM" id="MobiDB-lite"/>
    </source>
</evidence>
<protein>
    <submittedName>
        <fullName evidence="2">Uncharacterized protein</fullName>
    </submittedName>
</protein>
<reference evidence="2 3" key="1">
    <citation type="journal article" date="2018" name="Nat. Ecol. Evol.">
        <title>Pezizomycetes genomes reveal the molecular basis of ectomycorrhizal truffle lifestyle.</title>
        <authorList>
            <person name="Murat C."/>
            <person name="Payen T."/>
            <person name="Noel B."/>
            <person name="Kuo A."/>
            <person name="Morin E."/>
            <person name="Chen J."/>
            <person name="Kohler A."/>
            <person name="Krizsan K."/>
            <person name="Balestrini R."/>
            <person name="Da Silva C."/>
            <person name="Montanini B."/>
            <person name="Hainaut M."/>
            <person name="Levati E."/>
            <person name="Barry K.W."/>
            <person name="Belfiori B."/>
            <person name="Cichocki N."/>
            <person name="Clum A."/>
            <person name="Dockter R.B."/>
            <person name="Fauchery L."/>
            <person name="Guy J."/>
            <person name="Iotti M."/>
            <person name="Le Tacon F."/>
            <person name="Lindquist E.A."/>
            <person name="Lipzen A."/>
            <person name="Malagnac F."/>
            <person name="Mello A."/>
            <person name="Molinier V."/>
            <person name="Miyauchi S."/>
            <person name="Poulain J."/>
            <person name="Riccioni C."/>
            <person name="Rubini A."/>
            <person name="Sitrit Y."/>
            <person name="Splivallo R."/>
            <person name="Traeger S."/>
            <person name="Wang M."/>
            <person name="Zifcakova L."/>
            <person name="Wipf D."/>
            <person name="Zambonelli A."/>
            <person name="Paolocci F."/>
            <person name="Nowrousian M."/>
            <person name="Ottonello S."/>
            <person name="Baldrian P."/>
            <person name="Spatafora J.W."/>
            <person name="Henrissat B."/>
            <person name="Nagy L.G."/>
            <person name="Aury J.M."/>
            <person name="Wincker P."/>
            <person name="Grigoriev I.V."/>
            <person name="Bonfante P."/>
            <person name="Martin F.M."/>
        </authorList>
    </citation>
    <scope>NUCLEOTIDE SEQUENCE [LARGE SCALE GENOMIC DNA]</scope>
    <source>
        <strain evidence="2 3">RN42</strain>
    </source>
</reference>
<organism evidence="2 3">
    <name type="scientific">Ascobolus immersus RN42</name>
    <dbReference type="NCBI Taxonomy" id="1160509"/>
    <lineage>
        <taxon>Eukaryota</taxon>
        <taxon>Fungi</taxon>
        <taxon>Dikarya</taxon>
        <taxon>Ascomycota</taxon>
        <taxon>Pezizomycotina</taxon>
        <taxon>Pezizomycetes</taxon>
        <taxon>Pezizales</taxon>
        <taxon>Ascobolaceae</taxon>
        <taxon>Ascobolus</taxon>
    </lineage>
</organism>
<proteinExistence type="predicted"/>
<feature type="region of interest" description="Disordered" evidence="1">
    <location>
        <begin position="89"/>
        <end position="110"/>
    </location>
</feature>
<gene>
    <name evidence="2" type="ORF">BJ508DRAFT_100254</name>
</gene>
<dbReference type="EMBL" id="ML119674">
    <property type="protein sequence ID" value="RPA82041.1"/>
    <property type="molecule type" value="Genomic_DNA"/>
</dbReference>
<keyword evidence="3" id="KW-1185">Reference proteome</keyword>
<sequence>MNDVAESGGGEIASPKIQFLTMPCPSLNLKFVSRGDSPAESSSSWPLAEAYLHPLASCQPFSRSLFNFGPLFLLSNSLSHDADRTCSQLPTNHLSESRKPPASSVSSPPLKRTYHLHVSTFRTHKVSPLSLGSYKQQTCRRLRTSRYNFPQRPPLCSTPLHSRRWPSQGTAKPAETHDPHL</sequence>
<evidence type="ECO:0000313" key="3">
    <source>
        <dbReference type="Proteomes" id="UP000275078"/>
    </source>
</evidence>
<name>A0A3N4ICU0_ASCIM</name>
<accession>A0A3N4ICU0</accession>